<evidence type="ECO:0000313" key="1">
    <source>
        <dbReference type="EMBL" id="VAY89565.1"/>
    </source>
</evidence>
<accession>A0A3P3ZRZ8</accession>
<organism evidence="1">
    <name type="scientific">mine drainage metagenome</name>
    <dbReference type="NCBI Taxonomy" id="410659"/>
    <lineage>
        <taxon>unclassified sequences</taxon>
        <taxon>metagenomes</taxon>
        <taxon>ecological metagenomes</taxon>
    </lineage>
</organism>
<dbReference type="InterPro" id="IPR015422">
    <property type="entry name" value="PyrdxlP-dep_Trfase_small"/>
</dbReference>
<proteinExistence type="predicted"/>
<dbReference type="AlphaFoldDB" id="A0A3P3ZRZ8"/>
<dbReference type="Gene3D" id="3.90.1150.10">
    <property type="entry name" value="Aspartate Aminotransferase, domain 1"/>
    <property type="match status" value="1"/>
</dbReference>
<sequence length="60" mass="7141">MDHLLNTYARLPVAFTHGRGVWLWDEEGRFIWMLWQALPSMDWVMGTLIWCARLPIRPVS</sequence>
<gene>
    <name evidence="1" type="ORF">CARN8_7100006</name>
</gene>
<protein>
    <submittedName>
        <fullName evidence="1">Uncharacterized protein</fullName>
    </submittedName>
</protein>
<dbReference type="EMBL" id="UOYP01000680">
    <property type="protein sequence ID" value="VAY89565.1"/>
    <property type="molecule type" value="Genomic_DNA"/>
</dbReference>
<name>A0A3P3ZRZ8_9ZZZZ</name>
<reference evidence="1" key="1">
    <citation type="submission" date="2018-10" db="EMBL/GenBank/DDBJ databases">
        <authorList>
            <person name="Plewniak F."/>
        </authorList>
    </citation>
    <scope>NUCLEOTIDE SEQUENCE</scope>
</reference>